<dbReference type="Proteomes" id="UP000262072">
    <property type="component" value="Unassembled WGS sequence"/>
</dbReference>
<dbReference type="EMBL" id="UNRR01000022">
    <property type="protein sequence ID" value="SYZ78934.1"/>
    <property type="molecule type" value="Genomic_DNA"/>
</dbReference>
<dbReference type="RefSeq" id="WP_119093302.1">
    <property type="nucleotide sequence ID" value="NZ_UNRR01000022.1"/>
</dbReference>
<sequence>MGIRDFFKKRPKEKARPVAGASEDANDGVGRILFQTRWRSSALFADNSLIQKVAQHIILEDPFCKPFGGLEDVAIARTNQRIYEYEQVTTLNVAIKDGNLMIEGLSLGKLPAEQWNEISPYYGKKDFTAFVYVTGGRYKIYSDDSKTVETAYMPYDLDIFVQFE</sequence>
<evidence type="ECO:0000313" key="1">
    <source>
        <dbReference type="EMBL" id="SYZ78934.1"/>
    </source>
</evidence>
<gene>
    <name evidence="1" type="ORF">TART1_1750</name>
</gene>
<organism evidence="1 2">
    <name type="scientific">Trichococcus shcherbakoviae</name>
    <dbReference type="NCBI Taxonomy" id="2094020"/>
    <lineage>
        <taxon>Bacteria</taxon>
        <taxon>Bacillati</taxon>
        <taxon>Bacillota</taxon>
        <taxon>Bacilli</taxon>
        <taxon>Lactobacillales</taxon>
        <taxon>Carnobacteriaceae</taxon>
        <taxon>Trichococcus</taxon>
    </lineage>
</organism>
<dbReference type="AlphaFoldDB" id="A0A383TGY7"/>
<evidence type="ECO:0000313" key="2">
    <source>
        <dbReference type="Proteomes" id="UP000262072"/>
    </source>
</evidence>
<name>A0A383TGY7_9LACT</name>
<reference evidence="2" key="1">
    <citation type="submission" date="2018-05" db="EMBL/GenBank/DDBJ databases">
        <authorList>
            <person name="Strepis N."/>
        </authorList>
    </citation>
    <scope>NUCLEOTIDE SEQUENCE [LARGE SCALE GENOMIC DNA]</scope>
</reference>
<accession>A0A383TGY7</accession>
<proteinExistence type="predicted"/>
<protein>
    <submittedName>
        <fullName evidence="1">Uncharacterized protein</fullName>
    </submittedName>
</protein>
<dbReference type="OrthoDB" id="2167746at2"/>